<dbReference type="SUPFAM" id="SSF88713">
    <property type="entry name" value="Glycoside hydrolase/deacetylase"/>
    <property type="match status" value="1"/>
</dbReference>
<evidence type="ECO:0000256" key="4">
    <source>
        <dbReference type="ARBA" id="ARBA00022801"/>
    </source>
</evidence>
<feature type="domain" description="NodB homology" evidence="8">
    <location>
        <begin position="76"/>
        <end position="260"/>
    </location>
</feature>
<proteinExistence type="predicted"/>
<keyword evidence="3 7" id="KW-0732">Signal</keyword>
<dbReference type="EMBL" id="LXJU01000013">
    <property type="protein sequence ID" value="OGE51454.1"/>
    <property type="molecule type" value="Genomic_DNA"/>
</dbReference>
<evidence type="ECO:0000256" key="1">
    <source>
        <dbReference type="ARBA" id="ARBA00001941"/>
    </source>
</evidence>
<evidence type="ECO:0000256" key="7">
    <source>
        <dbReference type="SAM" id="SignalP"/>
    </source>
</evidence>
<dbReference type="GeneID" id="34578085"/>
<evidence type="ECO:0000256" key="2">
    <source>
        <dbReference type="ARBA" id="ARBA00022723"/>
    </source>
</evidence>
<keyword evidence="6" id="KW-0170">Cobalt</keyword>
<dbReference type="RefSeq" id="XP_022486899.1">
    <property type="nucleotide sequence ID" value="XM_022633351.1"/>
</dbReference>
<organism evidence="9 10">
    <name type="scientific">Penicillium arizonense</name>
    <dbReference type="NCBI Taxonomy" id="1835702"/>
    <lineage>
        <taxon>Eukaryota</taxon>
        <taxon>Fungi</taxon>
        <taxon>Dikarya</taxon>
        <taxon>Ascomycota</taxon>
        <taxon>Pezizomycotina</taxon>
        <taxon>Eurotiomycetes</taxon>
        <taxon>Eurotiomycetidae</taxon>
        <taxon>Eurotiales</taxon>
        <taxon>Aspergillaceae</taxon>
        <taxon>Penicillium</taxon>
    </lineage>
</organism>
<accession>A0A1F5LE05</accession>
<keyword evidence="10" id="KW-1185">Reference proteome</keyword>
<dbReference type="GO" id="GO:0046872">
    <property type="term" value="F:metal ion binding"/>
    <property type="evidence" value="ECO:0007669"/>
    <property type="project" value="UniProtKB-KW"/>
</dbReference>
<gene>
    <name evidence="9" type="ORF">PENARI_c013G10921</name>
</gene>
<comment type="cofactor">
    <cofactor evidence="1">
        <name>Co(2+)</name>
        <dbReference type="ChEBI" id="CHEBI:48828"/>
    </cofactor>
</comment>
<evidence type="ECO:0000256" key="3">
    <source>
        <dbReference type="ARBA" id="ARBA00022729"/>
    </source>
</evidence>
<evidence type="ECO:0000313" key="10">
    <source>
        <dbReference type="Proteomes" id="UP000177622"/>
    </source>
</evidence>
<evidence type="ECO:0000256" key="5">
    <source>
        <dbReference type="ARBA" id="ARBA00023277"/>
    </source>
</evidence>
<dbReference type="InterPro" id="IPR002509">
    <property type="entry name" value="NODB_dom"/>
</dbReference>
<sequence length="278" mass="30816">MHAQQILWAALAALSHASPIQNADTTPTFNISTNSTRAIIPLPSPLHLPQIKTTNDQLHLSSLPFGVSITHCTVPGTIALTFDDGPFIYTSQMLDTLAIHGARATFFLNGQNKGYIYAFPELVQRIVSEGHQLGSHTWNHLPLDTLPYADIVRQMTALEEAFLQILGFIPTYMRAPYLYMNAVVLQAMADLGYHVIGASIDTKDYENDDPGMSWRSFEKFKFELDAGGNVVLAHDSHENTVAVLVDNILEEVERRGLSPVTIGECLGDPPELWYRLGR</sequence>
<feature type="signal peptide" evidence="7">
    <location>
        <begin position="1"/>
        <end position="17"/>
    </location>
</feature>
<dbReference type="Gene3D" id="3.20.20.370">
    <property type="entry name" value="Glycoside hydrolase/deacetylase"/>
    <property type="match status" value="1"/>
</dbReference>
<reference evidence="9 10" key="1">
    <citation type="journal article" date="2016" name="Sci. Rep.">
        <title>Penicillium arizonense, a new, genome sequenced fungal species, reveals a high chemical diversity in secreted metabolites.</title>
        <authorList>
            <person name="Grijseels S."/>
            <person name="Nielsen J.C."/>
            <person name="Randelovic M."/>
            <person name="Nielsen J."/>
            <person name="Nielsen K.F."/>
            <person name="Workman M."/>
            <person name="Frisvad J.C."/>
        </authorList>
    </citation>
    <scope>NUCLEOTIDE SEQUENCE [LARGE SCALE GENOMIC DNA]</scope>
    <source>
        <strain evidence="9 10">CBS 141311</strain>
    </source>
</reference>
<dbReference type="GO" id="GO:0005975">
    <property type="term" value="P:carbohydrate metabolic process"/>
    <property type="evidence" value="ECO:0007669"/>
    <property type="project" value="InterPro"/>
</dbReference>
<keyword evidence="4" id="KW-0378">Hydrolase</keyword>
<protein>
    <recommendedName>
        <fullName evidence="8">NodB homology domain-containing protein</fullName>
    </recommendedName>
</protein>
<dbReference type="STRING" id="1835702.A0A1F5LE05"/>
<dbReference type="OrthoDB" id="2125469at2759"/>
<dbReference type="CDD" id="cd10951">
    <property type="entry name" value="CE4_ClCDA_like"/>
    <property type="match status" value="1"/>
</dbReference>
<dbReference type="PANTHER" id="PTHR46471:SF2">
    <property type="entry name" value="CHITIN DEACETYLASE-RELATED"/>
    <property type="match status" value="1"/>
</dbReference>
<dbReference type="PROSITE" id="PS51677">
    <property type="entry name" value="NODB"/>
    <property type="match status" value="1"/>
</dbReference>
<feature type="chain" id="PRO_5009519502" description="NodB homology domain-containing protein" evidence="7">
    <location>
        <begin position="18"/>
        <end position="278"/>
    </location>
</feature>
<evidence type="ECO:0000256" key="6">
    <source>
        <dbReference type="ARBA" id="ARBA00023285"/>
    </source>
</evidence>
<dbReference type="Pfam" id="PF01522">
    <property type="entry name" value="Polysacc_deac_1"/>
    <property type="match status" value="1"/>
</dbReference>
<name>A0A1F5LE05_PENAI</name>
<comment type="caution">
    <text evidence="9">The sequence shown here is derived from an EMBL/GenBank/DDBJ whole genome shotgun (WGS) entry which is preliminary data.</text>
</comment>
<dbReference type="InterPro" id="IPR011330">
    <property type="entry name" value="Glyco_hydro/deAcase_b/a-brl"/>
</dbReference>
<evidence type="ECO:0000259" key="8">
    <source>
        <dbReference type="PROSITE" id="PS51677"/>
    </source>
</evidence>
<keyword evidence="5" id="KW-0119">Carbohydrate metabolism</keyword>
<keyword evidence="2" id="KW-0479">Metal-binding</keyword>
<evidence type="ECO:0000313" key="9">
    <source>
        <dbReference type="EMBL" id="OGE51454.1"/>
    </source>
</evidence>
<dbReference type="PANTHER" id="PTHR46471">
    <property type="entry name" value="CHITIN DEACETYLASE"/>
    <property type="match status" value="1"/>
</dbReference>
<dbReference type="AlphaFoldDB" id="A0A1F5LE05"/>
<dbReference type="GO" id="GO:0016810">
    <property type="term" value="F:hydrolase activity, acting on carbon-nitrogen (but not peptide) bonds"/>
    <property type="evidence" value="ECO:0007669"/>
    <property type="project" value="InterPro"/>
</dbReference>
<dbReference type="Proteomes" id="UP000177622">
    <property type="component" value="Unassembled WGS sequence"/>
</dbReference>